<dbReference type="Proteomes" id="UP000559626">
    <property type="component" value="Unassembled WGS sequence"/>
</dbReference>
<gene>
    <name evidence="2" type="ORF">HHL22_16600</name>
</gene>
<dbReference type="Gene3D" id="1.20.1290.10">
    <property type="entry name" value="AhpD-like"/>
    <property type="match status" value="1"/>
</dbReference>
<accession>A0A7Y0AGM3</accession>
<evidence type="ECO:0000313" key="2">
    <source>
        <dbReference type="EMBL" id="NML66827.1"/>
    </source>
</evidence>
<comment type="caution">
    <text evidence="2">The sequence shown here is derived from an EMBL/GenBank/DDBJ whole genome shotgun (WGS) entry which is preliminary data.</text>
</comment>
<dbReference type="PANTHER" id="PTHR33930">
    <property type="entry name" value="ALKYL HYDROPEROXIDE REDUCTASE AHPD"/>
    <property type="match status" value="1"/>
</dbReference>
<dbReference type="SUPFAM" id="SSF69118">
    <property type="entry name" value="AhpD-like"/>
    <property type="match status" value="1"/>
</dbReference>
<dbReference type="Pfam" id="PF02627">
    <property type="entry name" value="CMD"/>
    <property type="match status" value="1"/>
</dbReference>
<dbReference type="InterPro" id="IPR029032">
    <property type="entry name" value="AhpD-like"/>
</dbReference>
<sequence length="132" mass="14750">MSLTTDFNDYRQRMNERVLAYDNKVIKRFFNLDTNAYQAGAIDVKTKEMLGLACSLVLRCDDCVKYHLGKCHAEGLSDDEVFEVFSIANLIGGSIVIPHFRRAVEYWEVLRAEAALGTPGAAHAATHPPHAH</sequence>
<proteinExistence type="predicted"/>
<organism evidence="2 3">
    <name type="scientific">Hymenobacter polaris</name>
    <dbReference type="NCBI Taxonomy" id="2682546"/>
    <lineage>
        <taxon>Bacteria</taxon>
        <taxon>Pseudomonadati</taxon>
        <taxon>Bacteroidota</taxon>
        <taxon>Cytophagia</taxon>
        <taxon>Cytophagales</taxon>
        <taxon>Hymenobacteraceae</taxon>
        <taxon>Hymenobacter</taxon>
    </lineage>
</organism>
<feature type="domain" description="Carboxymuconolactone decarboxylase-like" evidence="1">
    <location>
        <begin position="27"/>
        <end position="105"/>
    </location>
</feature>
<dbReference type="GO" id="GO:0051920">
    <property type="term" value="F:peroxiredoxin activity"/>
    <property type="evidence" value="ECO:0007669"/>
    <property type="project" value="InterPro"/>
</dbReference>
<protein>
    <submittedName>
        <fullName evidence="2">Carboxymuconolactone decarboxylase family protein</fullName>
    </submittedName>
</protein>
<dbReference type="AlphaFoldDB" id="A0A7Y0AGM3"/>
<dbReference type="RefSeq" id="WP_169532540.1">
    <property type="nucleotide sequence ID" value="NZ_JABBGH010000003.1"/>
</dbReference>
<dbReference type="EMBL" id="JABBGH010000003">
    <property type="protein sequence ID" value="NML66827.1"/>
    <property type="molecule type" value="Genomic_DNA"/>
</dbReference>
<keyword evidence="3" id="KW-1185">Reference proteome</keyword>
<name>A0A7Y0AGM3_9BACT</name>
<evidence type="ECO:0000313" key="3">
    <source>
        <dbReference type="Proteomes" id="UP000559626"/>
    </source>
</evidence>
<evidence type="ECO:0000259" key="1">
    <source>
        <dbReference type="Pfam" id="PF02627"/>
    </source>
</evidence>
<dbReference type="PANTHER" id="PTHR33930:SF2">
    <property type="entry name" value="BLR3452 PROTEIN"/>
    <property type="match status" value="1"/>
</dbReference>
<dbReference type="InterPro" id="IPR003779">
    <property type="entry name" value="CMD-like"/>
</dbReference>
<reference evidence="2 3" key="1">
    <citation type="submission" date="2020-04" db="EMBL/GenBank/DDBJ databases">
        <title>Hymenobacter polaris sp. nov., isolated from Arctic soil.</title>
        <authorList>
            <person name="Dahal R.H."/>
        </authorList>
    </citation>
    <scope>NUCLEOTIDE SEQUENCE [LARGE SCALE GENOMIC DNA]</scope>
    <source>
        <strain evidence="2 3">RP-2-7</strain>
    </source>
</reference>